<accession>A0A6J4NBT6</accession>
<dbReference type="EMBL" id="CADCTZ010001191">
    <property type="protein sequence ID" value="CAA9384083.1"/>
    <property type="molecule type" value="Genomic_DNA"/>
</dbReference>
<dbReference type="AlphaFoldDB" id="A0A6J4NBT6"/>
<evidence type="ECO:0000313" key="1">
    <source>
        <dbReference type="EMBL" id="CAA9384083.1"/>
    </source>
</evidence>
<organism evidence="1">
    <name type="scientific">uncultured Microcoleus sp</name>
    <dbReference type="NCBI Taxonomy" id="259945"/>
    <lineage>
        <taxon>Bacteria</taxon>
        <taxon>Bacillati</taxon>
        <taxon>Cyanobacteriota</taxon>
        <taxon>Cyanophyceae</taxon>
        <taxon>Oscillatoriophycideae</taxon>
        <taxon>Oscillatoriales</taxon>
        <taxon>Microcoleaceae</taxon>
        <taxon>Microcoleus</taxon>
        <taxon>environmental samples</taxon>
    </lineage>
</organism>
<proteinExistence type="predicted"/>
<reference evidence="1" key="1">
    <citation type="submission" date="2020-02" db="EMBL/GenBank/DDBJ databases">
        <authorList>
            <person name="Meier V. D."/>
        </authorList>
    </citation>
    <scope>NUCLEOTIDE SEQUENCE</scope>
    <source>
        <strain evidence="1">AVDCRST_MAG84</strain>
    </source>
</reference>
<name>A0A6J4NBT6_9CYAN</name>
<gene>
    <name evidence="1" type="ORF">AVDCRST_MAG84-5251</name>
</gene>
<sequence>MSGVVRSDSPVASGLCLGMQEAREGERLSPVALWTIAHGWQLPRLKEVVAVVLMRKCLN</sequence>
<protein>
    <submittedName>
        <fullName evidence="1">Uncharacterized protein</fullName>
    </submittedName>
</protein>